<dbReference type="Pfam" id="PF01966">
    <property type="entry name" value="HD"/>
    <property type="match status" value="1"/>
</dbReference>
<name>A0A0L0S268_ALLM3</name>
<evidence type="ECO:0000259" key="1">
    <source>
        <dbReference type="PROSITE" id="PS51831"/>
    </source>
</evidence>
<feature type="domain" description="HD" evidence="1">
    <location>
        <begin position="72"/>
        <end position="204"/>
    </location>
</feature>
<dbReference type="Gene3D" id="3.30.70.2760">
    <property type="match status" value="1"/>
</dbReference>
<proteinExistence type="predicted"/>
<dbReference type="PROSITE" id="PS51831">
    <property type="entry name" value="HD"/>
    <property type="match status" value="1"/>
</dbReference>
<organism evidence="2 3">
    <name type="scientific">Allomyces macrogynus (strain ATCC 38327)</name>
    <name type="common">Allomyces javanicus var. macrogynus</name>
    <dbReference type="NCBI Taxonomy" id="578462"/>
    <lineage>
        <taxon>Eukaryota</taxon>
        <taxon>Fungi</taxon>
        <taxon>Fungi incertae sedis</taxon>
        <taxon>Blastocladiomycota</taxon>
        <taxon>Blastocladiomycetes</taxon>
        <taxon>Blastocladiales</taxon>
        <taxon>Blastocladiaceae</taxon>
        <taxon>Allomyces</taxon>
    </lineage>
</organism>
<dbReference type="SUPFAM" id="SSF109604">
    <property type="entry name" value="HD-domain/PDEase-like"/>
    <property type="match status" value="1"/>
</dbReference>
<protein>
    <recommendedName>
        <fullName evidence="1">HD domain-containing protein</fullName>
    </recommendedName>
</protein>
<dbReference type="PANTHER" id="PTHR11373">
    <property type="entry name" value="DEOXYNUCLEOSIDE TRIPHOSPHATE TRIPHOSPHOHYDROLASE"/>
    <property type="match status" value="1"/>
</dbReference>
<dbReference type="InterPro" id="IPR006674">
    <property type="entry name" value="HD_domain"/>
</dbReference>
<accession>A0A0L0S268</accession>
<dbReference type="EMBL" id="GG745330">
    <property type="protein sequence ID" value="KNE56481.1"/>
    <property type="molecule type" value="Genomic_DNA"/>
</dbReference>
<dbReference type="OMA" id="HEDMSER"/>
<dbReference type="STRING" id="578462.A0A0L0S268"/>
<dbReference type="OrthoDB" id="9991235at2759"/>
<evidence type="ECO:0000313" key="2">
    <source>
        <dbReference type="EMBL" id="KNE56481.1"/>
    </source>
</evidence>
<evidence type="ECO:0000313" key="3">
    <source>
        <dbReference type="Proteomes" id="UP000054350"/>
    </source>
</evidence>
<dbReference type="InterPro" id="IPR050135">
    <property type="entry name" value="dGTPase-like"/>
</dbReference>
<reference evidence="3" key="2">
    <citation type="submission" date="2009-11" db="EMBL/GenBank/DDBJ databases">
        <title>The Genome Sequence of Allomyces macrogynus strain ATCC 38327.</title>
        <authorList>
            <consortium name="The Broad Institute Genome Sequencing Platform"/>
            <person name="Russ C."/>
            <person name="Cuomo C."/>
            <person name="Shea T."/>
            <person name="Young S.K."/>
            <person name="Zeng Q."/>
            <person name="Koehrsen M."/>
            <person name="Haas B."/>
            <person name="Borodovsky M."/>
            <person name="Guigo R."/>
            <person name="Alvarado L."/>
            <person name="Berlin A."/>
            <person name="Borenstein D."/>
            <person name="Chen Z."/>
            <person name="Engels R."/>
            <person name="Freedman E."/>
            <person name="Gellesch M."/>
            <person name="Goldberg J."/>
            <person name="Griggs A."/>
            <person name="Gujja S."/>
            <person name="Heiman D."/>
            <person name="Hepburn T."/>
            <person name="Howarth C."/>
            <person name="Jen D."/>
            <person name="Larson L."/>
            <person name="Lewis B."/>
            <person name="Mehta T."/>
            <person name="Park D."/>
            <person name="Pearson M."/>
            <person name="Roberts A."/>
            <person name="Saif S."/>
            <person name="Shenoy N."/>
            <person name="Sisk P."/>
            <person name="Stolte C."/>
            <person name="Sykes S."/>
            <person name="Walk T."/>
            <person name="White J."/>
            <person name="Yandava C."/>
            <person name="Burger G."/>
            <person name="Gray M.W."/>
            <person name="Holland P.W.H."/>
            <person name="King N."/>
            <person name="Lang F.B.F."/>
            <person name="Roger A.J."/>
            <person name="Ruiz-Trillo I."/>
            <person name="Lander E."/>
            <person name="Nusbaum C."/>
        </authorList>
    </citation>
    <scope>NUCLEOTIDE SEQUENCE [LARGE SCALE GENOMIC DNA]</scope>
    <source>
        <strain evidence="3">ATCC 38327</strain>
    </source>
</reference>
<keyword evidence="3" id="KW-1185">Reference proteome</keyword>
<dbReference type="Proteomes" id="UP000054350">
    <property type="component" value="Unassembled WGS sequence"/>
</dbReference>
<dbReference type="VEuPathDB" id="FungiDB:AMAG_02284"/>
<dbReference type="CDD" id="cd00077">
    <property type="entry name" value="HDc"/>
    <property type="match status" value="1"/>
</dbReference>
<dbReference type="InterPro" id="IPR003607">
    <property type="entry name" value="HD/PDEase_dom"/>
</dbReference>
<dbReference type="GO" id="GO:0008832">
    <property type="term" value="F:dGTPase activity"/>
    <property type="evidence" value="ECO:0007669"/>
    <property type="project" value="TreeGrafter"/>
</dbReference>
<dbReference type="eggNOG" id="KOG2681">
    <property type="taxonomic scope" value="Eukaryota"/>
</dbReference>
<sequence length="498" mass="56645">MDTGMDVGNDIGNQQAAAWPFNQRFVHDPVHNSIELDQLSWDIIDTPQFQRLRELKQLGTAYFVFPGASHNRFEHSIGVAHLAGKMIGEIAQRQPELELRADEIEAVRLAGLCHDLGHGPFSHVFDNSVLPRLLPAGSTWHHEQASEMMFSALVNENAIDLSTDQVRLINSLIDGTPMPGKHRFLYEIVANKKNSVDVDKFDYLLRDTKSVGLLSSYDPHRLMKTCRVIDDEICYATKEGFNVYELFHTRYSLFKRIYTHKTCNAIEIMVADALVHANAALHFTDAIGDPSKYLFLTDGILRDIETSVDPALAYSRNLIRRLRTRDTYKFVDEVIIEPKVRKFIKERLTPEEVAGYSVGNDNLRPDDIRIDCSTIHYGMGEQNPVDNIMFYNKFDIKSKVHLKDTEASHLIPRSYCESVLRVYTTDPAKSQAVQRAFRRAVNPLLAECGSDASPSRLHNIPANLVTPSQLKRRSFDEREANLPSVQPAAKVLRREWKN</sequence>
<dbReference type="AlphaFoldDB" id="A0A0L0S268"/>
<dbReference type="Gene3D" id="1.10.3210.10">
    <property type="entry name" value="Hypothetical protein af1432"/>
    <property type="match status" value="1"/>
</dbReference>
<dbReference type="SMART" id="SM00471">
    <property type="entry name" value="HDc"/>
    <property type="match status" value="1"/>
</dbReference>
<reference evidence="2 3" key="1">
    <citation type="submission" date="2009-11" db="EMBL/GenBank/DDBJ databases">
        <title>Annotation of Allomyces macrogynus ATCC 38327.</title>
        <authorList>
            <consortium name="The Broad Institute Genome Sequencing Platform"/>
            <person name="Russ C."/>
            <person name="Cuomo C."/>
            <person name="Burger G."/>
            <person name="Gray M.W."/>
            <person name="Holland P.W.H."/>
            <person name="King N."/>
            <person name="Lang F.B.F."/>
            <person name="Roger A.J."/>
            <person name="Ruiz-Trillo I."/>
            <person name="Young S.K."/>
            <person name="Zeng Q."/>
            <person name="Gargeya S."/>
            <person name="Fitzgerald M."/>
            <person name="Haas B."/>
            <person name="Abouelleil A."/>
            <person name="Alvarado L."/>
            <person name="Arachchi H.M."/>
            <person name="Berlin A."/>
            <person name="Chapman S.B."/>
            <person name="Gearin G."/>
            <person name="Goldberg J."/>
            <person name="Griggs A."/>
            <person name="Gujja S."/>
            <person name="Hansen M."/>
            <person name="Heiman D."/>
            <person name="Howarth C."/>
            <person name="Larimer J."/>
            <person name="Lui A."/>
            <person name="MacDonald P.J.P."/>
            <person name="McCowen C."/>
            <person name="Montmayeur A."/>
            <person name="Murphy C."/>
            <person name="Neiman D."/>
            <person name="Pearson M."/>
            <person name="Priest M."/>
            <person name="Roberts A."/>
            <person name="Saif S."/>
            <person name="Shea T."/>
            <person name="Sisk P."/>
            <person name="Stolte C."/>
            <person name="Sykes S."/>
            <person name="Wortman J."/>
            <person name="Nusbaum C."/>
            <person name="Birren B."/>
        </authorList>
    </citation>
    <scope>NUCLEOTIDE SEQUENCE [LARGE SCALE GENOMIC DNA]</scope>
    <source>
        <strain evidence="2 3">ATCC 38327</strain>
    </source>
</reference>
<dbReference type="GO" id="GO:0005634">
    <property type="term" value="C:nucleus"/>
    <property type="evidence" value="ECO:0007669"/>
    <property type="project" value="TreeGrafter"/>
</dbReference>
<dbReference type="PANTHER" id="PTHR11373:SF4">
    <property type="entry name" value="DEOXYNUCLEOSIDE TRIPHOSPHATE TRIPHOSPHOHYDROLASE SAMHD1"/>
    <property type="match status" value="1"/>
</dbReference>
<gene>
    <name evidence="2" type="ORF">AMAG_02284</name>
</gene>
<dbReference type="GO" id="GO:0006203">
    <property type="term" value="P:dGTP catabolic process"/>
    <property type="evidence" value="ECO:0007669"/>
    <property type="project" value="TreeGrafter"/>
</dbReference>